<dbReference type="EC" id="3.6.1.9" evidence="6"/>
<dbReference type="PIRSF" id="PIRSF006305">
    <property type="entry name" value="Maf"/>
    <property type="match status" value="1"/>
</dbReference>
<accession>A0A1H8FRL6</accession>
<dbReference type="GO" id="GO:0036221">
    <property type="term" value="F:UTP diphosphatase activity"/>
    <property type="evidence" value="ECO:0007669"/>
    <property type="project" value="RHEA"/>
</dbReference>
<dbReference type="OrthoDB" id="9807767at2"/>
<keyword evidence="3 6" id="KW-0963">Cytoplasm</keyword>
<feature type="site" description="Important for substrate specificity" evidence="6">
    <location>
        <position position="13"/>
    </location>
</feature>
<keyword evidence="8" id="KW-1185">Reference proteome</keyword>
<comment type="cofactor">
    <cofactor evidence="1 6">
        <name>a divalent metal cation</name>
        <dbReference type="ChEBI" id="CHEBI:60240"/>
    </cofactor>
</comment>
<dbReference type="PANTHER" id="PTHR43213">
    <property type="entry name" value="BIFUNCTIONAL DTTP/UTP PYROPHOSPHATASE/METHYLTRANSFERASE PROTEIN-RELATED"/>
    <property type="match status" value="1"/>
</dbReference>
<evidence type="ECO:0000256" key="5">
    <source>
        <dbReference type="ARBA" id="ARBA00023080"/>
    </source>
</evidence>
<dbReference type="Gene3D" id="3.90.950.10">
    <property type="match status" value="1"/>
</dbReference>
<dbReference type="STRING" id="1173111.SAMN05444955_10931"/>
<dbReference type="AlphaFoldDB" id="A0A1H8FRL6"/>
<evidence type="ECO:0000256" key="6">
    <source>
        <dbReference type="HAMAP-Rule" id="MF_00528"/>
    </source>
</evidence>
<protein>
    <recommendedName>
        <fullName evidence="6">dTTP/UTP pyrophosphatase</fullName>
        <shortName evidence="6">dTTPase/UTPase</shortName>
        <ecNumber evidence="6">3.6.1.9</ecNumber>
    </recommendedName>
    <alternativeName>
        <fullName evidence="6">Nucleoside triphosphate pyrophosphatase</fullName>
    </alternativeName>
    <alternativeName>
        <fullName evidence="6">Nucleotide pyrophosphatase</fullName>
        <shortName evidence="6">Nucleotide PPase</shortName>
    </alternativeName>
</protein>
<comment type="catalytic activity">
    <reaction evidence="6">
        <text>UTP + H2O = UMP + diphosphate + H(+)</text>
        <dbReference type="Rhea" id="RHEA:29395"/>
        <dbReference type="ChEBI" id="CHEBI:15377"/>
        <dbReference type="ChEBI" id="CHEBI:15378"/>
        <dbReference type="ChEBI" id="CHEBI:33019"/>
        <dbReference type="ChEBI" id="CHEBI:46398"/>
        <dbReference type="ChEBI" id="CHEBI:57865"/>
        <dbReference type="EC" id="3.6.1.9"/>
    </reaction>
</comment>
<name>A0A1H8FRL6_9BACL</name>
<keyword evidence="4 6" id="KW-0378">Hydrolase</keyword>
<dbReference type="PANTHER" id="PTHR43213:SF5">
    <property type="entry name" value="BIFUNCTIONAL DTTP_UTP PYROPHOSPHATASE_METHYLTRANSFERASE PROTEIN-RELATED"/>
    <property type="match status" value="1"/>
</dbReference>
<dbReference type="EMBL" id="FOCQ01000009">
    <property type="protein sequence ID" value="SEN34299.1"/>
    <property type="molecule type" value="Genomic_DNA"/>
</dbReference>
<dbReference type="FunFam" id="3.90.950.10:FF:000005">
    <property type="entry name" value="7-methyl-GTP pyrophosphatase"/>
    <property type="match status" value="1"/>
</dbReference>
<dbReference type="Proteomes" id="UP000199695">
    <property type="component" value="Unassembled WGS sequence"/>
</dbReference>
<dbReference type="InterPro" id="IPR029001">
    <property type="entry name" value="ITPase-like_fam"/>
</dbReference>
<comment type="caution">
    <text evidence="6">Lacks conserved residue(s) required for the propagation of feature annotation.</text>
</comment>
<evidence type="ECO:0000256" key="2">
    <source>
        <dbReference type="ARBA" id="ARBA00004496"/>
    </source>
</evidence>
<comment type="function">
    <text evidence="6">Nucleoside triphosphate pyrophosphatase that hydrolyzes dTTP and UTP. May have a dual role in cell division arrest and in preventing the incorporation of modified nucleotides into cellular nucleic acids.</text>
</comment>
<dbReference type="GO" id="GO:0005737">
    <property type="term" value="C:cytoplasm"/>
    <property type="evidence" value="ECO:0007669"/>
    <property type="project" value="UniProtKB-SubCell"/>
</dbReference>
<comment type="subcellular location">
    <subcellularLocation>
        <location evidence="2 6">Cytoplasm</location>
    </subcellularLocation>
</comment>
<reference evidence="7 8" key="1">
    <citation type="submission" date="2016-10" db="EMBL/GenBank/DDBJ databases">
        <authorList>
            <person name="de Groot N.N."/>
        </authorList>
    </citation>
    <scope>NUCLEOTIDE SEQUENCE [LARGE SCALE GENOMIC DNA]</scope>
    <source>
        <strain evidence="7 8">DSM 46701</strain>
    </source>
</reference>
<evidence type="ECO:0000256" key="4">
    <source>
        <dbReference type="ARBA" id="ARBA00022801"/>
    </source>
</evidence>
<sequence>MKPELVLASGSPRRRELLSQLGLSFRVQISRADETIDHLSPAAAVEQLALRKAKAVAAECDSALVIGADTVVVLDGEILGKPEDSGHAVRMLHRLQGRSHQVYTGIALVQVRSGKVIRELVDHNQTQVTMRALSPQKIDWYVETGEPLDKAGAYGIQGLGALLVEKIEGCYFNVVGLSVSLLDDMMERMGFSLTEDFRSSGIKV</sequence>
<dbReference type="GO" id="GO:0009117">
    <property type="term" value="P:nucleotide metabolic process"/>
    <property type="evidence" value="ECO:0007669"/>
    <property type="project" value="UniProtKB-KW"/>
</dbReference>
<dbReference type="NCBIfam" id="TIGR00172">
    <property type="entry name" value="maf"/>
    <property type="match status" value="1"/>
</dbReference>
<organism evidence="7 8">
    <name type="scientific">Lihuaxuella thermophila</name>
    <dbReference type="NCBI Taxonomy" id="1173111"/>
    <lineage>
        <taxon>Bacteria</taxon>
        <taxon>Bacillati</taxon>
        <taxon>Bacillota</taxon>
        <taxon>Bacilli</taxon>
        <taxon>Bacillales</taxon>
        <taxon>Thermoactinomycetaceae</taxon>
        <taxon>Lihuaxuella</taxon>
    </lineage>
</organism>
<proteinExistence type="inferred from homology"/>
<feature type="site" description="Important for substrate specificity" evidence="6">
    <location>
        <position position="157"/>
    </location>
</feature>
<dbReference type="GO" id="GO:0036218">
    <property type="term" value="F:dTTP diphosphatase activity"/>
    <property type="evidence" value="ECO:0007669"/>
    <property type="project" value="RHEA"/>
</dbReference>
<evidence type="ECO:0000313" key="7">
    <source>
        <dbReference type="EMBL" id="SEN34299.1"/>
    </source>
</evidence>
<evidence type="ECO:0000256" key="3">
    <source>
        <dbReference type="ARBA" id="ARBA00022490"/>
    </source>
</evidence>
<comment type="catalytic activity">
    <reaction evidence="6">
        <text>dTTP + H2O = dTMP + diphosphate + H(+)</text>
        <dbReference type="Rhea" id="RHEA:28534"/>
        <dbReference type="ChEBI" id="CHEBI:15377"/>
        <dbReference type="ChEBI" id="CHEBI:15378"/>
        <dbReference type="ChEBI" id="CHEBI:33019"/>
        <dbReference type="ChEBI" id="CHEBI:37568"/>
        <dbReference type="ChEBI" id="CHEBI:63528"/>
        <dbReference type="EC" id="3.6.1.9"/>
    </reaction>
</comment>
<gene>
    <name evidence="7" type="ORF">SAMN05444955_10931</name>
</gene>
<feature type="site" description="Important for substrate specificity" evidence="6">
    <location>
        <position position="70"/>
    </location>
</feature>
<evidence type="ECO:0000256" key="1">
    <source>
        <dbReference type="ARBA" id="ARBA00001968"/>
    </source>
</evidence>
<dbReference type="SUPFAM" id="SSF52972">
    <property type="entry name" value="ITPase-like"/>
    <property type="match status" value="1"/>
</dbReference>
<comment type="similarity">
    <text evidence="6">Belongs to the Maf family. YhdE subfamily.</text>
</comment>
<evidence type="ECO:0000313" key="8">
    <source>
        <dbReference type="Proteomes" id="UP000199695"/>
    </source>
</evidence>
<dbReference type="InterPro" id="IPR003697">
    <property type="entry name" value="Maf-like"/>
</dbReference>
<dbReference type="CDD" id="cd00555">
    <property type="entry name" value="Maf"/>
    <property type="match status" value="1"/>
</dbReference>
<dbReference type="HAMAP" id="MF_00528">
    <property type="entry name" value="Maf"/>
    <property type="match status" value="1"/>
</dbReference>
<dbReference type="Pfam" id="PF02545">
    <property type="entry name" value="Maf"/>
    <property type="match status" value="1"/>
</dbReference>
<feature type="active site" description="Proton acceptor" evidence="6">
    <location>
        <position position="69"/>
    </location>
</feature>
<keyword evidence="5 6" id="KW-0546">Nucleotide metabolism</keyword>
<dbReference type="RefSeq" id="WP_089969130.1">
    <property type="nucleotide sequence ID" value="NZ_FOCQ01000009.1"/>
</dbReference>